<dbReference type="InterPro" id="IPR023153">
    <property type="entry name" value="DarP_sf"/>
</dbReference>
<dbReference type="PIRSF" id="PIRSF016183">
    <property type="entry name" value="UCP016183"/>
    <property type="match status" value="1"/>
</dbReference>
<keyword evidence="4 5" id="KW-0694">RNA-binding</keyword>
<keyword evidence="1 5" id="KW-0963">Cytoplasm</keyword>
<comment type="function">
    <text evidence="5">Member of a network of 50S ribosomal subunit biogenesis factors which assembles along the 30S-50S interface, preventing incorrect 23S rRNA structures from forming. Promotes peptidyl transferase center (PTC) maturation.</text>
</comment>
<gene>
    <name evidence="5" type="primary">darP</name>
    <name evidence="7" type="ORF">EV699_10356</name>
</gene>
<feature type="region of interest" description="Disordered" evidence="6">
    <location>
        <begin position="1"/>
        <end position="23"/>
    </location>
</feature>
<dbReference type="GO" id="GO:0043022">
    <property type="term" value="F:ribosome binding"/>
    <property type="evidence" value="ECO:0007669"/>
    <property type="project" value="UniProtKB-UniRule"/>
</dbReference>
<dbReference type="PANTHER" id="PTHR38101">
    <property type="entry name" value="UPF0307 PROTEIN YJGA"/>
    <property type="match status" value="1"/>
</dbReference>
<dbReference type="RefSeq" id="WP_132538659.1">
    <property type="nucleotide sequence ID" value="NZ_SLWY01000003.1"/>
</dbReference>
<keyword evidence="2 5" id="KW-0690">Ribosome biogenesis</keyword>
<dbReference type="GO" id="GO:0019843">
    <property type="term" value="F:rRNA binding"/>
    <property type="evidence" value="ECO:0007669"/>
    <property type="project" value="UniProtKB-UniRule"/>
</dbReference>
<comment type="subcellular location">
    <subcellularLocation>
        <location evidence="5">Cytoplasm</location>
    </subcellularLocation>
    <text evidence="5">Associates with late stage pre-50S ribosomal subunits.</text>
</comment>
<organism evidence="7 8">
    <name type="scientific">Plasticicumulans lactativorans</name>
    <dbReference type="NCBI Taxonomy" id="1133106"/>
    <lineage>
        <taxon>Bacteria</taxon>
        <taxon>Pseudomonadati</taxon>
        <taxon>Pseudomonadota</taxon>
        <taxon>Gammaproteobacteria</taxon>
        <taxon>Candidatus Competibacteraceae</taxon>
        <taxon>Plasticicumulans</taxon>
    </lineage>
</organism>
<keyword evidence="3 5" id="KW-0699">rRNA-binding</keyword>
<accession>A0A4R2L7Q6</accession>
<dbReference type="OrthoDB" id="5293604at2"/>
<dbReference type="Proteomes" id="UP000295765">
    <property type="component" value="Unassembled WGS sequence"/>
</dbReference>
<evidence type="ECO:0000256" key="6">
    <source>
        <dbReference type="SAM" id="MobiDB-lite"/>
    </source>
</evidence>
<proteinExistence type="inferred from homology"/>
<evidence type="ECO:0000256" key="1">
    <source>
        <dbReference type="ARBA" id="ARBA00022490"/>
    </source>
</evidence>
<dbReference type="HAMAP" id="MF_00765">
    <property type="entry name" value="DarP"/>
    <property type="match status" value="1"/>
</dbReference>
<reference evidence="7 8" key="1">
    <citation type="submission" date="2019-03" db="EMBL/GenBank/DDBJ databases">
        <title>Genomic Encyclopedia of Type Strains, Phase IV (KMG-IV): sequencing the most valuable type-strain genomes for metagenomic binning, comparative biology and taxonomic classification.</title>
        <authorList>
            <person name="Goeker M."/>
        </authorList>
    </citation>
    <scope>NUCLEOTIDE SEQUENCE [LARGE SCALE GENOMIC DNA]</scope>
    <source>
        <strain evidence="7 8">DSM 25287</strain>
    </source>
</reference>
<evidence type="ECO:0000313" key="7">
    <source>
        <dbReference type="EMBL" id="TCO83011.1"/>
    </source>
</evidence>
<evidence type="ECO:0000256" key="3">
    <source>
        <dbReference type="ARBA" id="ARBA00022730"/>
    </source>
</evidence>
<dbReference type="AlphaFoldDB" id="A0A4R2L7Q6"/>
<evidence type="ECO:0000256" key="2">
    <source>
        <dbReference type="ARBA" id="ARBA00022517"/>
    </source>
</evidence>
<evidence type="ECO:0000313" key="8">
    <source>
        <dbReference type="Proteomes" id="UP000295765"/>
    </source>
</evidence>
<dbReference type="Pfam" id="PF04751">
    <property type="entry name" value="DarP"/>
    <property type="match status" value="1"/>
</dbReference>
<name>A0A4R2L7Q6_9GAMM</name>
<evidence type="ECO:0000256" key="4">
    <source>
        <dbReference type="ARBA" id="ARBA00022884"/>
    </source>
</evidence>
<comment type="similarity">
    <text evidence="5">Belongs to the DarP family.</text>
</comment>
<dbReference type="Gene3D" id="1.10.60.30">
    <property type="entry name" value="PSPTO4464-like domains"/>
    <property type="match status" value="2"/>
</dbReference>
<comment type="caution">
    <text evidence="7">The sequence shown here is derived from an EMBL/GenBank/DDBJ whole genome shotgun (WGS) entry which is preliminary data.</text>
</comment>
<dbReference type="PANTHER" id="PTHR38101:SF1">
    <property type="entry name" value="UPF0307 PROTEIN YJGA"/>
    <property type="match status" value="1"/>
</dbReference>
<evidence type="ECO:0000256" key="5">
    <source>
        <dbReference type="HAMAP-Rule" id="MF_00765"/>
    </source>
</evidence>
<protein>
    <recommendedName>
        <fullName evidence="5">Dual-action ribosomal maturation protein DarP</fullName>
    </recommendedName>
    <alternativeName>
        <fullName evidence="5">Large ribosomal subunit assembly factor DarP</fullName>
    </alternativeName>
</protein>
<dbReference type="NCBIfam" id="NF003593">
    <property type="entry name" value="PRK05255.1-1"/>
    <property type="match status" value="1"/>
</dbReference>
<dbReference type="InterPro" id="IPR006839">
    <property type="entry name" value="DarP"/>
</dbReference>
<sequence>MNRPDDPDSAELAPQGPSKSQLKRDAHALQALGETLVALPAAQLAQVPLTEALREAIEQCRRITAHGGRYRQMQYIGKLMRGIDPAPIRAVLARFDATSAEARRRQHQVERWVEALVAGDEAVLGAFFDAHPHVDRQHLRTLARNAARELAAGRPPKARRELFRCLRDAAFGNEPLSDA</sequence>
<dbReference type="SUPFAM" id="SSF158710">
    <property type="entry name" value="PSPTO4464-like"/>
    <property type="match status" value="1"/>
</dbReference>
<dbReference type="GO" id="GO:1902626">
    <property type="term" value="P:assembly of large subunit precursor of preribosome"/>
    <property type="evidence" value="ECO:0007669"/>
    <property type="project" value="UniProtKB-UniRule"/>
</dbReference>
<dbReference type="EMBL" id="SLWY01000003">
    <property type="protein sequence ID" value="TCO83011.1"/>
    <property type="molecule type" value="Genomic_DNA"/>
</dbReference>
<keyword evidence="8" id="KW-1185">Reference proteome</keyword>
<dbReference type="CDD" id="cd16331">
    <property type="entry name" value="YjgA-like"/>
    <property type="match status" value="1"/>
</dbReference>
<dbReference type="GO" id="GO:0005829">
    <property type="term" value="C:cytosol"/>
    <property type="evidence" value="ECO:0007669"/>
    <property type="project" value="TreeGrafter"/>
</dbReference>